<dbReference type="RefSeq" id="WP_046217370.1">
    <property type="nucleotide sequence ID" value="NZ_CP011974.1"/>
</dbReference>
<dbReference type="Pfam" id="PF01206">
    <property type="entry name" value="TusA"/>
    <property type="match status" value="1"/>
</dbReference>
<dbReference type="KEGG" id="beo:BEH_12775"/>
<gene>
    <name evidence="2" type="ORF">BEH_12775</name>
</gene>
<accession>A0A0H4KFI4</accession>
<dbReference type="PROSITE" id="PS01148">
    <property type="entry name" value="UPF0033"/>
    <property type="match status" value="1"/>
</dbReference>
<keyword evidence="3" id="KW-1185">Reference proteome</keyword>
<organism evidence="2 3">
    <name type="scientific">Priestia filamentosa</name>
    <dbReference type="NCBI Taxonomy" id="1402861"/>
    <lineage>
        <taxon>Bacteria</taxon>
        <taxon>Bacillati</taxon>
        <taxon>Bacillota</taxon>
        <taxon>Bacilli</taxon>
        <taxon>Bacillales</taxon>
        <taxon>Bacillaceae</taxon>
        <taxon>Priestia</taxon>
    </lineage>
</organism>
<comment type="similarity">
    <text evidence="1">Belongs to the sulfur carrier protein TusA family.</text>
</comment>
<dbReference type="GeneID" id="93701612"/>
<dbReference type="Pfam" id="PF00581">
    <property type="entry name" value="Rhodanese"/>
    <property type="match status" value="1"/>
</dbReference>
<protein>
    <submittedName>
        <fullName evidence="2">Uncharacterized protein</fullName>
    </submittedName>
</protein>
<dbReference type="PANTHER" id="PTHR33279:SF6">
    <property type="entry name" value="SULFUR CARRIER PROTEIN YEDF-RELATED"/>
    <property type="match status" value="1"/>
</dbReference>
<dbReference type="InterPro" id="IPR001455">
    <property type="entry name" value="TusA-like"/>
</dbReference>
<evidence type="ECO:0000313" key="2">
    <source>
        <dbReference type="EMBL" id="AKO92882.1"/>
    </source>
</evidence>
<dbReference type="Gene3D" id="3.30.110.40">
    <property type="entry name" value="TusA-like domain"/>
    <property type="match status" value="1"/>
</dbReference>
<dbReference type="PATRIC" id="fig|135735.6.peg.2691"/>
<reference evidence="3" key="2">
    <citation type="submission" date="2015-06" db="EMBL/GenBank/DDBJ databases">
        <title>Genome Sequence of Bacillus endophyticus and Analysis of its Companion Mechanism in the Ketogulonigenium vulgare-Bacillus strain Consortium.</title>
        <authorList>
            <person name="Jia N."/>
            <person name="Du J."/>
            <person name="Ding M.-Z."/>
            <person name="Gao F."/>
            <person name="Yuan Y.-J."/>
        </authorList>
    </citation>
    <scope>NUCLEOTIDE SEQUENCE [LARGE SCALE GENOMIC DNA]</scope>
    <source>
        <strain evidence="3">Hbe603</strain>
    </source>
</reference>
<dbReference type="EMBL" id="CP011974">
    <property type="protein sequence ID" value="AKO92882.1"/>
    <property type="molecule type" value="Genomic_DNA"/>
</dbReference>
<dbReference type="InterPro" id="IPR036873">
    <property type="entry name" value="Rhodanese-like_dom_sf"/>
</dbReference>
<dbReference type="CDD" id="cd00158">
    <property type="entry name" value="RHOD"/>
    <property type="match status" value="1"/>
</dbReference>
<dbReference type="SUPFAM" id="SSF64307">
    <property type="entry name" value="SirA-like"/>
    <property type="match status" value="1"/>
</dbReference>
<dbReference type="AlphaFoldDB" id="A0A1X7EF90"/>
<dbReference type="Gene3D" id="3.40.250.10">
    <property type="entry name" value="Rhodanese-like domain"/>
    <property type="match status" value="1"/>
</dbReference>
<evidence type="ECO:0000256" key="1">
    <source>
        <dbReference type="ARBA" id="ARBA00008984"/>
    </source>
</evidence>
<dbReference type="PANTHER" id="PTHR33279">
    <property type="entry name" value="SULFUR CARRIER PROTEIN YEDF-RELATED"/>
    <property type="match status" value="1"/>
</dbReference>
<dbReference type="OrthoDB" id="9796234at2"/>
<dbReference type="CDD" id="cd00291">
    <property type="entry name" value="SirA_YedF_YeeD"/>
    <property type="match status" value="1"/>
</dbReference>
<proteinExistence type="inferred from homology"/>
<dbReference type="InterPro" id="IPR001763">
    <property type="entry name" value="Rhodanese-like_dom"/>
</dbReference>
<dbReference type="InterPro" id="IPR036868">
    <property type="entry name" value="TusA-like_sf"/>
</dbReference>
<dbReference type="PROSITE" id="PS50206">
    <property type="entry name" value="RHODANESE_3"/>
    <property type="match status" value="1"/>
</dbReference>
<dbReference type="SMART" id="SM00450">
    <property type="entry name" value="RHOD"/>
    <property type="match status" value="1"/>
</dbReference>
<evidence type="ECO:0000313" key="3">
    <source>
        <dbReference type="Proteomes" id="UP000036202"/>
    </source>
</evidence>
<dbReference type="Proteomes" id="UP000036202">
    <property type="component" value="Chromosome"/>
</dbReference>
<dbReference type="SUPFAM" id="SSF52821">
    <property type="entry name" value="Rhodanese/Cell cycle control phosphatase"/>
    <property type="match status" value="1"/>
</dbReference>
<sequence length="186" mass="21228">MVKADVMLDAKGLACPMPIVRTKKKMDELKPGQVLEVQATDKGSTADLQAWAKNTGHKYLETRIEGNILHHFLRKDGDYLLEERFAIPTIPLEAFRKKVESNKQPCILDVREIGEYKQAHIPGVIHIPLGEVEKRSNELNKEEEIYVICHSGKRSEIAAQTMRKQGFKKLINVVPGMRDWRGEIEQ</sequence>
<name>A0A1X7EF90_9BACI</name>
<reference evidence="2 3" key="1">
    <citation type="journal article" date="2015" name="PLoS ONE">
        <title>Genome Sequence of Bacillus endophyticus and Analysis of Its Companion Mechanism in the Ketogulonigenium vulgare-Bacillus Strain Consortium.</title>
        <authorList>
            <person name="Jia N."/>
            <person name="Du J."/>
            <person name="Ding M.Z."/>
            <person name="Gao F."/>
            <person name="Yuan Y.J."/>
        </authorList>
    </citation>
    <scope>NUCLEOTIDE SEQUENCE [LARGE SCALE GENOMIC DNA]</scope>
    <source>
        <strain evidence="2 3">Hbe603</strain>
    </source>
</reference>
<accession>A0A1X7EF90</accession>